<organism evidence="2 3">
    <name type="scientific">Paludibacterium denitrificans</name>
    <dbReference type="NCBI Taxonomy" id="2675226"/>
    <lineage>
        <taxon>Bacteria</taxon>
        <taxon>Pseudomonadati</taxon>
        <taxon>Pseudomonadota</taxon>
        <taxon>Betaproteobacteria</taxon>
        <taxon>Neisseriales</taxon>
        <taxon>Chromobacteriaceae</taxon>
        <taxon>Paludibacterium</taxon>
    </lineage>
</organism>
<feature type="transmembrane region" description="Helical" evidence="1">
    <location>
        <begin position="7"/>
        <end position="24"/>
    </location>
</feature>
<evidence type="ECO:0000256" key="1">
    <source>
        <dbReference type="SAM" id="Phobius"/>
    </source>
</evidence>
<keyword evidence="1" id="KW-0812">Transmembrane</keyword>
<accession>A0A844GFH6</accession>
<name>A0A844GFH6_9NEIS</name>
<keyword evidence="1" id="KW-1133">Transmembrane helix</keyword>
<reference evidence="2 3" key="1">
    <citation type="submission" date="2019-11" db="EMBL/GenBank/DDBJ databases">
        <title>Draft genome sequence of Paludibacterium sp. dN18-1.</title>
        <authorList>
            <person name="Im W.-T."/>
        </authorList>
    </citation>
    <scope>NUCLEOTIDE SEQUENCE [LARGE SCALE GENOMIC DNA]</scope>
    <source>
        <strain evidence="3">dN 18-1</strain>
    </source>
</reference>
<sequence>MDTFIDICVAIAFFGVAIYLYFLPSTIARKNFHPDAGAIFLVNFLLGWMLIPWVICLAWANKEKEPIDLKNGDVVFGKKYKSCPYCGETVLSVAIKCKHCGSDISSKPEVSDA</sequence>
<feature type="transmembrane region" description="Helical" evidence="1">
    <location>
        <begin position="36"/>
        <end position="60"/>
    </location>
</feature>
<dbReference type="EMBL" id="WLYX01000001">
    <property type="protein sequence ID" value="MTD34031.1"/>
    <property type="molecule type" value="Genomic_DNA"/>
</dbReference>
<gene>
    <name evidence="2" type="ORF">GKE73_16490</name>
</gene>
<protein>
    <submittedName>
        <fullName evidence="2">Superinfection immunity protein</fullName>
    </submittedName>
</protein>
<dbReference type="Proteomes" id="UP000446658">
    <property type="component" value="Unassembled WGS sequence"/>
</dbReference>
<keyword evidence="1" id="KW-0472">Membrane</keyword>
<dbReference type="AlphaFoldDB" id="A0A844GFH6"/>
<dbReference type="RefSeq" id="WP_230371219.1">
    <property type="nucleotide sequence ID" value="NZ_WLYX01000001.1"/>
</dbReference>
<dbReference type="InterPro" id="IPR016410">
    <property type="entry name" value="Phage_imm"/>
</dbReference>
<evidence type="ECO:0000313" key="3">
    <source>
        <dbReference type="Proteomes" id="UP000446658"/>
    </source>
</evidence>
<comment type="caution">
    <text evidence="2">The sequence shown here is derived from an EMBL/GenBank/DDBJ whole genome shotgun (WGS) entry which is preliminary data.</text>
</comment>
<evidence type="ECO:0000313" key="2">
    <source>
        <dbReference type="EMBL" id="MTD34031.1"/>
    </source>
</evidence>
<proteinExistence type="predicted"/>
<dbReference type="Pfam" id="PF14373">
    <property type="entry name" value="Imm_superinfect"/>
    <property type="match status" value="1"/>
</dbReference>
<keyword evidence="3" id="KW-1185">Reference proteome</keyword>